<name>A0ACD5U056_AVESA</name>
<reference evidence="1" key="1">
    <citation type="submission" date="2021-05" db="EMBL/GenBank/DDBJ databases">
        <authorList>
            <person name="Scholz U."/>
            <person name="Mascher M."/>
            <person name="Fiebig A."/>
        </authorList>
    </citation>
    <scope>NUCLEOTIDE SEQUENCE [LARGE SCALE GENOMIC DNA]</scope>
</reference>
<dbReference type="Proteomes" id="UP001732700">
    <property type="component" value="Chromosome 1D"/>
</dbReference>
<evidence type="ECO:0000313" key="2">
    <source>
        <dbReference type="Proteomes" id="UP001732700"/>
    </source>
</evidence>
<accession>A0ACD5U056</accession>
<reference evidence="1" key="2">
    <citation type="submission" date="2025-09" db="UniProtKB">
        <authorList>
            <consortium name="EnsemblPlants"/>
        </authorList>
    </citation>
    <scope>IDENTIFICATION</scope>
</reference>
<keyword evidence="2" id="KW-1185">Reference proteome</keyword>
<proteinExistence type="predicted"/>
<dbReference type="EnsemblPlants" id="AVESA.00010b.r2.1DG0158020.1">
    <property type="protein sequence ID" value="AVESA.00010b.r2.1DG0158020.1.CDS"/>
    <property type="gene ID" value="AVESA.00010b.r2.1DG0158020"/>
</dbReference>
<protein>
    <submittedName>
        <fullName evidence="1">Uncharacterized protein</fullName>
    </submittedName>
</protein>
<organism evidence="1 2">
    <name type="scientific">Avena sativa</name>
    <name type="common">Oat</name>
    <dbReference type="NCBI Taxonomy" id="4498"/>
    <lineage>
        <taxon>Eukaryota</taxon>
        <taxon>Viridiplantae</taxon>
        <taxon>Streptophyta</taxon>
        <taxon>Embryophyta</taxon>
        <taxon>Tracheophyta</taxon>
        <taxon>Spermatophyta</taxon>
        <taxon>Magnoliopsida</taxon>
        <taxon>Liliopsida</taxon>
        <taxon>Poales</taxon>
        <taxon>Poaceae</taxon>
        <taxon>BOP clade</taxon>
        <taxon>Pooideae</taxon>
        <taxon>Poodae</taxon>
        <taxon>Poeae</taxon>
        <taxon>Poeae Chloroplast Group 1 (Aveneae type)</taxon>
        <taxon>Aveninae</taxon>
        <taxon>Avena</taxon>
    </lineage>
</organism>
<evidence type="ECO:0000313" key="1">
    <source>
        <dbReference type="EnsemblPlants" id="AVESA.00010b.r2.1DG0158020.1.CDS"/>
    </source>
</evidence>
<sequence>MNREGRENLKAIPRRMEEGAMSQSAGDPGGTAGSRAARGRGGWAGRHKDSHVFHPPSQLRHASCLPDRQPPFNASHFPPPLVLVLDLSSCGTDSPSSCLDPHQPTITSIPCSNRVHRERSQRSPPRSSPPYLQLHTPPEMDAAADATAAALGTWASVRGFFTPATLFLVVNLVIGTIWLTSRSHQRRRRGNGYSTAHDADANAQHHHQEQPPFHHQQEHQYYDHDQQQHEQQYVPPPPAPAPLARTSSVLDRLRSIGLYRFRSGDFPPEYAATDSRDVAFSPAPSGADAHYERSRSEPAPVREERRRPAAPSRMKKSSSSEARRAAVPPVPAAKVVQVIREAALEEHDDFVTPHHEVEEEEEHDGFVTPPPAHHEVEEEEEQYYREEYVPPLRPAPLARAPSVLERLRSFGLYRFRSGDLGADDAASAVTELELNQTQTKQATQYSRSRSEPSKEQTKKKQQQSTGAKMSKSSSEARKPAPAAVEPEAEVEGGVDARADDFINSFRKQLQLQRLNSLLNYKDMLNRGA</sequence>